<name>A0A834P1T4_VESPE</name>
<comment type="caution">
    <text evidence="1">The sequence shown here is derived from an EMBL/GenBank/DDBJ whole genome shotgun (WGS) entry which is preliminary data.</text>
</comment>
<gene>
    <name evidence="1" type="ORF">H0235_007780</name>
</gene>
<dbReference type="Proteomes" id="UP000600918">
    <property type="component" value="Unassembled WGS sequence"/>
</dbReference>
<sequence length="160" mass="17732">MDLFLKTYLRPLTLSNTFVVSIPRNHSPCQKISAVPAVSTLRETNSRTWGGDSDSGMGGCECLRVSGCFVQYERGESVLEENGGVGAIMEMDLPSNKVIFGELEVGTPFSFSVDGGSQKMLYLYYVAGCIEGGKKRILISRSKVQEQQEQEQQQQQQQQH</sequence>
<evidence type="ECO:0000313" key="1">
    <source>
        <dbReference type="EMBL" id="KAF7425342.1"/>
    </source>
</evidence>
<evidence type="ECO:0000313" key="2">
    <source>
        <dbReference type="Proteomes" id="UP000600918"/>
    </source>
</evidence>
<organism evidence="1 2">
    <name type="scientific">Vespula pensylvanica</name>
    <name type="common">Western yellow jacket</name>
    <name type="synonym">Wasp</name>
    <dbReference type="NCBI Taxonomy" id="30213"/>
    <lineage>
        <taxon>Eukaryota</taxon>
        <taxon>Metazoa</taxon>
        <taxon>Ecdysozoa</taxon>
        <taxon>Arthropoda</taxon>
        <taxon>Hexapoda</taxon>
        <taxon>Insecta</taxon>
        <taxon>Pterygota</taxon>
        <taxon>Neoptera</taxon>
        <taxon>Endopterygota</taxon>
        <taxon>Hymenoptera</taxon>
        <taxon>Apocrita</taxon>
        <taxon>Aculeata</taxon>
        <taxon>Vespoidea</taxon>
        <taxon>Vespidae</taxon>
        <taxon>Vespinae</taxon>
        <taxon>Vespula</taxon>
    </lineage>
</organism>
<dbReference type="EMBL" id="JACSDY010000006">
    <property type="protein sequence ID" value="KAF7425342.1"/>
    <property type="molecule type" value="Genomic_DNA"/>
</dbReference>
<keyword evidence="2" id="KW-1185">Reference proteome</keyword>
<accession>A0A834P1T4</accession>
<dbReference type="AlphaFoldDB" id="A0A834P1T4"/>
<proteinExistence type="predicted"/>
<reference evidence="1" key="1">
    <citation type="journal article" date="2020" name="G3 (Bethesda)">
        <title>High-Quality Assemblies for Three Invasive Social Wasps from the &lt;i&gt;Vespula&lt;/i&gt; Genus.</title>
        <authorList>
            <person name="Harrop T.W.R."/>
            <person name="Guhlin J."/>
            <person name="McLaughlin G.M."/>
            <person name="Permina E."/>
            <person name="Stockwell P."/>
            <person name="Gilligan J."/>
            <person name="Le Lec M.F."/>
            <person name="Gruber M.A.M."/>
            <person name="Quinn O."/>
            <person name="Lovegrove M."/>
            <person name="Duncan E.J."/>
            <person name="Remnant E.J."/>
            <person name="Van Eeckhoven J."/>
            <person name="Graham B."/>
            <person name="Knapp R.A."/>
            <person name="Langford K.W."/>
            <person name="Kronenberg Z."/>
            <person name="Press M.O."/>
            <person name="Eacker S.M."/>
            <person name="Wilson-Rankin E.E."/>
            <person name="Purcell J."/>
            <person name="Lester P.J."/>
            <person name="Dearden P.K."/>
        </authorList>
    </citation>
    <scope>NUCLEOTIDE SEQUENCE</scope>
    <source>
        <strain evidence="1">Volc-1</strain>
    </source>
</reference>
<protein>
    <submittedName>
        <fullName evidence="1">Uncharacterized protein</fullName>
    </submittedName>
</protein>